<proteinExistence type="predicted"/>
<accession>A0A7I9WFZ4</accession>
<dbReference type="Pfam" id="PF00440">
    <property type="entry name" value="TetR_N"/>
    <property type="match status" value="1"/>
</dbReference>
<organism evidence="6 7">
    <name type="scientific">Mycolicibacterium murale</name>
    <dbReference type="NCBI Taxonomy" id="182220"/>
    <lineage>
        <taxon>Bacteria</taxon>
        <taxon>Bacillati</taxon>
        <taxon>Actinomycetota</taxon>
        <taxon>Actinomycetes</taxon>
        <taxon>Mycobacteriales</taxon>
        <taxon>Mycobacteriaceae</taxon>
        <taxon>Mycolicibacterium</taxon>
    </lineage>
</organism>
<keyword evidence="1" id="KW-0805">Transcription regulation</keyword>
<dbReference type="InterPro" id="IPR009057">
    <property type="entry name" value="Homeodomain-like_sf"/>
</dbReference>
<keyword evidence="2 4" id="KW-0238">DNA-binding</keyword>
<dbReference type="InterPro" id="IPR001647">
    <property type="entry name" value="HTH_TetR"/>
</dbReference>
<dbReference type="EMBL" id="BLKT01000003">
    <property type="protein sequence ID" value="GFG56652.1"/>
    <property type="molecule type" value="Genomic_DNA"/>
</dbReference>
<dbReference type="Proteomes" id="UP000465241">
    <property type="component" value="Unassembled WGS sequence"/>
</dbReference>
<dbReference type="SUPFAM" id="SSF46689">
    <property type="entry name" value="Homeodomain-like"/>
    <property type="match status" value="1"/>
</dbReference>
<evidence type="ECO:0000256" key="1">
    <source>
        <dbReference type="ARBA" id="ARBA00023015"/>
    </source>
</evidence>
<comment type="caution">
    <text evidence="6">The sequence shown here is derived from an EMBL/GenBank/DDBJ whole genome shotgun (WGS) entry which is preliminary data.</text>
</comment>
<dbReference type="InterPro" id="IPR050109">
    <property type="entry name" value="HTH-type_TetR-like_transc_reg"/>
</dbReference>
<feature type="domain" description="HTH tetR-type" evidence="5">
    <location>
        <begin position="19"/>
        <end position="79"/>
    </location>
</feature>
<evidence type="ECO:0000313" key="6">
    <source>
        <dbReference type="EMBL" id="GFG56652.1"/>
    </source>
</evidence>
<dbReference type="GO" id="GO:0003700">
    <property type="term" value="F:DNA-binding transcription factor activity"/>
    <property type="evidence" value="ECO:0007669"/>
    <property type="project" value="TreeGrafter"/>
</dbReference>
<evidence type="ECO:0000313" key="7">
    <source>
        <dbReference type="Proteomes" id="UP000465241"/>
    </source>
</evidence>
<evidence type="ECO:0000256" key="3">
    <source>
        <dbReference type="ARBA" id="ARBA00023163"/>
    </source>
</evidence>
<sequence length="214" mass="23788">MHVTGTAPPPRTRREEYAEQTRRAVVDAARTLFAERGYLVTTVNEIAAASRVSPGTVYQQCGGKQGLLRTLMDIWTTSELVQATLDLVENVSTLDELLDVLSQSYLEFWRRYDDIVQLVLATAAHDEGAAAALASATERHRSALHTIANAVRRHLDLPASFTDDDFADLTLYHYGPQSGFHFTVTVLGWSHERAQRFLRSQLSSSLRRLADGGD</sequence>
<name>A0A7I9WFZ4_9MYCO</name>
<dbReference type="GO" id="GO:0000976">
    <property type="term" value="F:transcription cis-regulatory region binding"/>
    <property type="evidence" value="ECO:0007669"/>
    <property type="project" value="TreeGrafter"/>
</dbReference>
<reference evidence="6 7" key="1">
    <citation type="journal article" date="2019" name="Emerg. Microbes Infect.">
        <title>Comprehensive subspecies identification of 175 nontuberculous mycobacteria species based on 7547 genomic profiles.</title>
        <authorList>
            <person name="Matsumoto Y."/>
            <person name="Kinjo T."/>
            <person name="Motooka D."/>
            <person name="Nabeya D."/>
            <person name="Jung N."/>
            <person name="Uechi K."/>
            <person name="Horii T."/>
            <person name="Iida T."/>
            <person name="Fujita J."/>
            <person name="Nakamura S."/>
        </authorList>
    </citation>
    <scope>NUCLEOTIDE SEQUENCE [LARGE SCALE GENOMIC DNA]</scope>
    <source>
        <strain evidence="6 7">JCM 13392</strain>
    </source>
</reference>
<protein>
    <submittedName>
        <fullName evidence="6">TetR family transcriptional regulator</fullName>
    </submittedName>
</protein>
<dbReference type="PROSITE" id="PS50977">
    <property type="entry name" value="HTH_TETR_2"/>
    <property type="match status" value="1"/>
</dbReference>
<dbReference type="PRINTS" id="PR00455">
    <property type="entry name" value="HTHTETR"/>
</dbReference>
<evidence type="ECO:0000256" key="2">
    <source>
        <dbReference type="ARBA" id="ARBA00023125"/>
    </source>
</evidence>
<keyword evidence="7" id="KW-1185">Reference proteome</keyword>
<dbReference type="PANTHER" id="PTHR30055:SF234">
    <property type="entry name" value="HTH-TYPE TRANSCRIPTIONAL REGULATOR BETI"/>
    <property type="match status" value="1"/>
</dbReference>
<evidence type="ECO:0000259" key="5">
    <source>
        <dbReference type="PROSITE" id="PS50977"/>
    </source>
</evidence>
<dbReference type="Gene3D" id="1.10.357.10">
    <property type="entry name" value="Tetracycline Repressor, domain 2"/>
    <property type="match status" value="1"/>
</dbReference>
<evidence type="ECO:0000256" key="4">
    <source>
        <dbReference type="PROSITE-ProRule" id="PRU00335"/>
    </source>
</evidence>
<keyword evidence="3" id="KW-0804">Transcription</keyword>
<dbReference type="AlphaFoldDB" id="A0A7I9WFZ4"/>
<dbReference type="PANTHER" id="PTHR30055">
    <property type="entry name" value="HTH-TYPE TRANSCRIPTIONAL REGULATOR RUTR"/>
    <property type="match status" value="1"/>
</dbReference>
<gene>
    <name evidence="6" type="ORF">MMUR_07880</name>
</gene>
<feature type="DNA-binding region" description="H-T-H motif" evidence="4">
    <location>
        <begin position="42"/>
        <end position="61"/>
    </location>
</feature>